<evidence type="ECO:0000313" key="2">
    <source>
        <dbReference type="Proteomes" id="UP000430404"/>
    </source>
</evidence>
<accession>A0A653KB87</accession>
<dbReference type="Proteomes" id="UP000430404">
    <property type="component" value="Unassembled WGS sequence"/>
</dbReference>
<dbReference type="AlphaFoldDB" id="A0A653KB87"/>
<protein>
    <submittedName>
        <fullName evidence="1">Uncharacterized protein</fullName>
    </submittedName>
</protein>
<sequence length="296" mass="34004">MNFESIKFCAQTEAESILVQNCLFALGYKWADTQDQVQMKWSCVCWYSTFEDGDICRDDHDVNHHHRLVTLSELTDMVILDRNDVNDANYSLAVASDRPDYPVFKSSKGIFHTYSDNNNKWIECNSINEKSTGLKALPAREAVPAESTKIIKVKGLEDLIEGPAALQAALNGQTVQFSFEPWEEKHWDTYYPQEDEVSAKVFFTGMSKDMRKVFFRMKPKTISINGIELPAPNFHKPNDGCSVWWLDDSARFKRGYHGSENFIGDDEDSWAFGWWDSEKKIEQVVAALRKVFEVQP</sequence>
<organism evidence="1 2">
    <name type="scientific">Acinetobacter proteolyticus</name>
    <dbReference type="NCBI Taxonomy" id="1776741"/>
    <lineage>
        <taxon>Bacteria</taxon>
        <taxon>Pseudomonadati</taxon>
        <taxon>Pseudomonadota</taxon>
        <taxon>Gammaproteobacteria</taxon>
        <taxon>Moraxellales</taxon>
        <taxon>Moraxellaceae</taxon>
        <taxon>Acinetobacter</taxon>
    </lineage>
</organism>
<dbReference type="EMBL" id="CABWKZ010000056">
    <property type="protein sequence ID" value="VXA58251.1"/>
    <property type="molecule type" value="Genomic_DNA"/>
</dbReference>
<name>A0A653KB87_9GAMM</name>
<reference evidence="1 2" key="1">
    <citation type="submission" date="2019-10" db="EMBL/GenBank/DDBJ databases">
        <authorList>
            <person name="Karimi E."/>
        </authorList>
    </citation>
    <scope>NUCLEOTIDE SEQUENCE [LARGE SCALE GENOMIC DNA]</scope>
    <source>
        <strain evidence="1">Acinetobacter sp. 8BE</strain>
    </source>
</reference>
<proteinExistence type="predicted"/>
<evidence type="ECO:0000313" key="1">
    <source>
        <dbReference type="EMBL" id="VXA58251.1"/>
    </source>
</evidence>
<dbReference type="RefSeq" id="WP_159724390.1">
    <property type="nucleotide sequence ID" value="NZ_LR732744.1"/>
</dbReference>
<gene>
    <name evidence="1" type="ORF">ACI8B_60093</name>
</gene>